<feature type="repeat" description="RCC1" evidence="2">
    <location>
        <begin position="1089"/>
        <end position="1182"/>
    </location>
</feature>
<feature type="domain" description="BTB" evidence="3">
    <location>
        <begin position="351"/>
        <end position="416"/>
    </location>
</feature>
<dbReference type="InterPro" id="IPR051625">
    <property type="entry name" value="Signaling_Regulatory_Domain"/>
</dbReference>
<name>A0A922IFV6_DERFA</name>
<dbReference type="InterPro" id="IPR009091">
    <property type="entry name" value="RCC1/BLIP-II"/>
</dbReference>
<reference evidence="4" key="1">
    <citation type="submission" date="2013-05" db="EMBL/GenBank/DDBJ databases">
        <authorList>
            <person name="Yim A.K.Y."/>
            <person name="Chan T.F."/>
            <person name="Ji K.M."/>
            <person name="Liu X.Y."/>
            <person name="Zhou J.W."/>
            <person name="Li R.Q."/>
            <person name="Yang K.Y."/>
            <person name="Li J."/>
            <person name="Li M."/>
            <person name="Law P.T.W."/>
            <person name="Wu Y.L."/>
            <person name="Cai Z.L."/>
            <person name="Qin H."/>
            <person name="Bao Y."/>
            <person name="Leung R.K.K."/>
            <person name="Ng P.K.S."/>
            <person name="Zou J."/>
            <person name="Zhong X.J."/>
            <person name="Ran P.X."/>
            <person name="Zhong N.S."/>
            <person name="Liu Z.G."/>
            <person name="Tsui S.K.W."/>
        </authorList>
    </citation>
    <scope>NUCLEOTIDE SEQUENCE</scope>
    <source>
        <strain evidence="4">Derf</strain>
        <tissue evidence="4">Whole organism</tissue>
    </source>
</reference>
<keyword evidence="1" id="KW-0677">Repeat</keyword>
<dbReference type="SUPFAM" id="SSF50985">
    <property type="entry name" value="RCC1/BLIP-II"/>
    <property type="match status" value="3"/>
</dbReference>
<reference evidence="4" key="2">
    <citation type="journal article" date="2022" name="Res Sq">
        <title>Comparative Genomics Reveals Insights into the Divergent Evolution of Astigmatic Mites and Household Pest Adaptations.</title>
        <authorList>
            <person name="Xiong Q."/>
            <person name="Wan A.T.-Y."/>
            <person name="Liu X.-Y."/>
            <person name="Fung C.S.-H."/>
            <person name="Xiao X."/>
            <person name="Malainual N."/>
            <person name="Hou J."/>
            <person name="Wang L."/>
            <person name="Wang M."/>
            <person name="Yang K."/>
            <person name="Cui Y."/>
            <person name="Leung E."/>
            <person name="Nong W."/>
            <person name="Shin S.-K."/>
            <person name="Au S."/>
            <person name="Jeong K.Y."/>
            <person name="Chew F.T."/>
            <person name="Hui J."/>
            <person name="Leung T.F."/>
            <person name="Tungtrongchitr A."/>
            <person name="Zhong N."/>
            <person name="Liu Z."/>
            <person name="Tsui S."/>
        </authorList>
    </citation>
    <scope>NUCLEOTIDE SEQUENCE</scope>
    <source>
        <strain evidence="4">Derf</strain>
        <tissue evidence="4">Whole organism</tissue>
    </source>
</reference>
<dbReference type="InterPro" id="IPR000210">
    <property type="entry name" value="BTB/POZ_dom"/>
</dbReference>
<sequence>MARLPIESIYFELFQDDLENIDQEFLQSVVSIFSFFTFKEIYFEKQFLLMTEKATYVYGEKICSWLSLKHDRSKPQRISCLDDMKIVQVDYGRNFVAILTDNGQVFIASDVKSKWETNETLRLISTDNDCFKMIACGRGHLLMLRQDGHVFAMGYNSYGQITSNEKSSFESMIHIDRLKNVELIACGAVHSLGDGKNRNTPCLVPFPNDNSTRIKDIAAGDQHSLFLFENGQLWGCGSNKYGELGLGDYFKRSTLTKIPIENVQQIKCSKFHSFSLAYDGSSYYAWGKNGSWSSPKKLDYHPTSFASASTMILSTPITFGLTSTIHEFGSHDSISYQLKLITQLFDNQDNYDVKFIIDKKHIKACKCNLKSASEYYDRMFSGNWSENDQVIITDYSYETYYAYLWMLHTGKIHINRQNITELVDLANCYGDERLMKYCQTFIQNDLNEQTMSTYFSLIEKYEMKKLYDKLNYLIIEQVLPKCFRSSIMANSSTDNIDIELFKDDLKYIDQKFLQSIIQIFSFIYEDEKQFLLMTKKATYAYGEVICSWLSLENKLTKPQWISLLNDIKIVQVDSGSDFVAILTDEGQVFLASHVETKWETNKTLRLINTDNDHFKMIACGSYHLLMLRQDGHVFAMGCDQITCIKSSCESMINTGIENVKLIACGHFHSIVVTNSSEIYSWGYNVFGQLGLGDEKNRNAPCLVPFHNADSTRIKDIVAGNYHSLFLFENGQLWGCGSNENGELGLGYDIGQSTLTKLPFENVQQIACSKDQNLSLAHDGLNYYAWGESENGKWSSPRKLYDQHSSFASASALLLESQTTFSLTSVNLCESNHTSTIQSNCKLFDNPDNYDVEFIIEEKRIKVSKCYLKSVSKFYDDKFSGDWKEKKEVTICDYNYDAYYEYLRMLHMGEIRFNHQNITELISLVYSHGDEKFIKQCQTFIKNDNFLIATNLATYAYGERICSYLSFKHDPNQPQRISCLDDMKIAQIDSGKNFVAILTDDGQVYLASDSNNWKIDNVINCDRFKMIRCGRDHLLLLRQDGTIFAMGDNHFGQITGHFPSSYRTMINTGIENVELIACGQFHNIVVTNSGEIYSWGRNDCGQLGLGDNRDRNKAALVKFPDYDDDDDSIDTRIKNILWGCGSNSVGELGLGDKKNQSKLTKIPIDNVQKITCSKFHNFSLAHDGSSYYAWGKTINGDWLSPRKLDGLPASFASAAAMILSSPITFGLTSTIYVFEYNDPLLAIQSISRLFNNPDDFDVEFIIGEQCIRAWKCYLKMASVYFCRMFSGDWGENNRVIIKDYSYDIYYAYLRWLHDGYIRIDQTNIDELFDIANCYCDERLQKQCKKFIGIDLNEQTLIDYLPLIKRYEIGTGGLQNKISHLTMENVMPKIIDNLLADDNENCMEKFLQWFYFEQSFLEK</sequence>
<keyword evidence="5" id="KW-1185">Reference proteome</keyword>
<dbReference type="Pfam" id="PF13540">
    <property type="entry name" value="RCC1_2"/>
    <property type="match status" value="4"/>
</dbReference>
<dbReference type="Pfam" id="PF25390">
    <property type="entry name" value="WD40_RLD"/>
    <property type="match status" value="1"/>
</dbReference>
<gene>
    <name evidence="4" type="primary">RCBTB2_2</name>
    <name evidence="4" type="ORF">DERF_004150</name>
</gene>
<feature type="repeat" description="RCC1" evidence="2">
    <location>
        <begin position="1040"/>
        <end position="1088"/>
    </location>
</feature>
<dbReference type="InterPro" id="IPR000408">
    <property type="entry name" value="Reg_chr_condens"/>
</dbReference>
<comment type="caution">
    <text evidence="4">The sequence shown here is derived from an EMBL/GenBank/DDBJ whole genome shotgun (WGS) entry which is preliminary data.</text>
</comment>
<dbReference type="InterPro" id="IPR011333">
    <property type="entry name" value="SKP1/BTB/POZ_sf"/>
</dbReference>
<dbReference type="SUPFAM" id="SSF54695">
    <property type="entry name" value="POZ domain"/>
    <property type="match status" value="3"/>
</dbReference>
<feature type="domain" description="BTB" evidence="3">
    <location>
        <begin position="849"/>
        <end position="914"/>
    </location>
</feature>
<dbReference type="PANTHER" id="PTHR22872">
    <property type="entry name" value="BTK-BINDING PROTEIN-RELATED"/>
    <property type="match status" value="1"/>
</dbReference>
<evidence type="ECO:0000313" key="4">
    <source>
        <dbReference type="EMBL" id="KAH9530338.1"/>
    </source>
</evidence>
<dbReference type="PROSITE" id="PS50097">
    <property type="entry name" value="BTB"/>
    <property type="match status" value="3"/>
</dbReference>
<feature type="repeat" description="RCC1" evidence="2">
    <location>
        <begin position="148"/>
        <end position="230"/>
    </location>
</feature>
<dbReference type="PROSITE" id="PS00626">
    <property type="entry name" value="RCC1_2"/>
    <property type="match status" value="4"/>
</dbReference>
<evidence type="ECO:0000259" key="3">
    <source>
        <dbReference type="PROSITE" id="PS50097"/>
    </source>
</evidence>
<protein>
    <submittedName>
        <fullName evidence="4">RCC1 and BTB domain-containing protein 2</fullName>
    </submittedName>
</protein>
<evidence type="ECO:0000313" key="5">
    <source>
        <dbReference type="Proteomes" id="UP000790347"/>
    </source>
</evidence>
<dbReference type="EMBL" id="ASGP02000001">
    <property type="protein sequence ID" value="KAH9530338.1"/>
    <property type="molecule type" value="Genomic_DNA"/>
</dbReference>
<dbReference type="InterPro" id="IPR058923">
    <property type="entry name" value="RCC1-like_dom"/>
</dbReference>
<proteinExistence type="predicted"/>
<dbReference type="Proteomes" id="UP000790347">
    <property type="component" value="Unassembled WGS sequence"/>
</dbReference>
<dbReference type="Gene3D" id="3.30.710.10">
    <property type="entry name" value="Potassium Channel Kv1.1, Chain A"/>
    <property type="match status" value="3"/>
</dbReference>
<dbReference type="PRINTS" id="PR00633">
    <property type="entry name" value="RCCNDNSATION"/>
</dbReference>
<organism evidence="4 5">
    <name type="scientific">Dermatophagoides farinae</name>
    <name type="common">American house dust mite</name>
    <dbReference type="NCBI Taxonomy" id="6954"/>
    <lineage>
        <taxon>Eukaryota</taxon>
        <taxon>Metazoa</taxon>
        <taxon>Ecdysozoa</taxon>
        <taxon>Arthropoda</taxon>
        <taxon>Chelicerata</taxon>
        <taxon>Arachnida</taxon>
        <taxon>Acari</taxon>
        <taxon>Acariformes</taxon>
        <taxon>Sarcoptiformes</taxon>
        <taxon>Astigmata</taxon>
        <taxon>Psoroptidia</taxon>
        <taxon>Analgoidea</taxon>
        <taxon>Pyroglyphidae</taxon>
        <taxon>Dermatophagoidinae</taxon>
        <taxon>Dermatophagoides</taxon>
    </lineage>
</organism>
<feature type="repeat" description="RCC1" evidence="2">
    <location>
        <begin position="730"/>
        <end position="778"/>
    </location>
</feature>
<feature type="domain" description="BTB" evidence="3">
    <location>
        <begin position="1255"/>
        <end position="1320"/>
    </location>
</feature>
<feature type="repeat" description="RCC1" evidence="2">
    <location>
        <begin position="676"/>
        <end position="729"/>
    </location>
</feature>
<evidence type="ECO:0000256" key="2">
    <source>
        <dbReference type="PROSITE-ProRule" id="PRU00235"/>
    </source>
</evidence>
<evidence type="ECO:0000256" key="1">
    <source>
        <dbReference type="ARBA" id="ARBA00022737"/>
    </source>
</evidence>
<dbReference type="SMART" id="SM00225">
    <property type="entry name" value="BTB"/>
    <property type="match status" value="3"/>
</dbReference>
<dbReference type="Gene3D" id="2.130.10.30">
    <property type="entry name" value="Regulator of chromosome condensation 1/beta-lactamase-inhibitor protein II"/>
    <property type="match status" value="4"/>
</dbReference>
<dbReference type="Pfam" id="PF00651">
    <property type="entry name" value="BTB"/>
    <property type="match status" value="3"/>
</dbReference>
<feature type="repeat" description="RCC1" evidence="2">
    <location>
        <begin position="231"/>
        <end position="279"/>
    </location>
</feature>
<accession>A0A922IFV6</accession>
<dbReference type="PROSITE" id="PS50012">
    <property type="entry name" value="RCC1_3"/>
    <property type="match status" value="6"/>
</dbReference>